<keyword evidence="5" id="KW-0809">Transit peptide</keyword>
<feature type="repeat" description="TPR" evidence="7">
    <location>
        <begin position="122"/>
        <end position="155"/>
    </location>
</feature>
<dbReference type="InterPro" id="IPR040395">
    <property type="entry name" value="TTC19"/>
</dbReference>
<dbReference type="SUPFAM" id="SSF48452">
    <property type="entry name" value="TPR-like"/>
    <property type="match status" value="1"/>
</dbReference>
<dbReference type="GO" id="GO:0005743">
    <property type="term" value="C:mitochondrial inner membrane"/>
    <property type="evidence" value="ECO:0007669"/>
    <property type="project" value="TreeGrafter"/>
</dbReference>
<evidence type="ECO:0000256" key="7">
    <source>
        <dbReference type="PROSITE-ProRule" id="PRU00339"/>
    </source>
</evidence>
<evidence type="ECO:0000256" key="6">
    <source>
        <dbReference type="ARBA" id="ARBA00023128"/>
    </source>
</evidence>
<dbReference type="Proteomes" id="UP000046392">
    <property type="component" value="Unplaced"/>
</dbReference>
<dbReference type="SMART" id="SM00028">
    <property type="entry name" value="TPR"/>
    <property type="match status" value="3"/>
</dbReference>
<comment type="subcellular location">
    <subcellularLocation>
        <location evidence="1">Mitochondrion</location>
    </subcellularLocation>
</comment>
<name>A0A0N5BVZ7_STREA</name>
<reference evidence="9" key="1">
    <citation type="submission" date="2017-02" db="UniProtKB">
        <authorList>
            <consortium name="WormBaseParasite"/>
        </authorList>
    </citation>
    <scope>IDENTIFICATION</scope>
</reference>
<evidence type="ECO:0000256" key="1">
    <source>
        <dbReference type="ARBA" id="ARBA00004173"/>
    </source>
</evidence>
<sequence length="389" mass="45341">MIRSVLNLHRISRTGFRNLRILASPQMGIEYNSSTNDYNSNKENSRRSSGKRYGNIFLLASIWVTIKDYFNIEKVPTNDDPFRKLVKKAWFCTRDNKFEEAIQILEDALKIAIESKNEEVITRVYSELGDTYFKMGDNDKAEEYYREILQRYIEVHKHKDSHPAFITTSIKLATVFANKGNLDSAEMGMKHCIKKQMKNVDEHLKKHIVAHGANYEVSNIVDTRSFEYTDPLALFGYALNTYAHFLVNNRDENMLGEAQECMDESLKIASQIYGSRSMHLINMLNNFSLDCIMKEYYITARKYLEIGINRVINLTDNNDLIVRYYCNYAEVLLHTGEYDKAQEYAEKAVTFSKNGGEDIQKLASDCLSFIKRKVKVLKKGERTKWFYFF</sequence>
<dbReference type="InterPro" id="IPR011990">
    <property type="entry name" value="TPR-like_helical_dom_sf"/>
</dbReference>
<evidence type="ECO:0000313" key="9">
    <source>
        <dbReference type="WBParaSite" id="SPAL_0001000300.1"/>
    </source>
</evidence>
<dbReference type="InterPro" id="IPR019734">
    <property type="entry name" value="TPR_rpt"/>
</dbReference>
<evidence type="ECO:0000256" key="2">
    <source>
        <dbReference type="ARBA" id="ARBA00008219"/>
    </source>
</evidence>
<dbReference type="AlphaFoldDB" id="A0A0N5BVZ7"/>
<proteinExistence type="inferred from homology"/>
<evidence type="ECO:0000256" key="3">
    <source>
        <dbReference type="ARBA" id="ARBA00022737"/>
    </source>
</evidence>
<dbReference type="WBParaSite" id="SPAL_0001000300.1">
    <property type="protein sequence ID" value="SPAL_0001000300.1"/>
    <property type="gene ID" value="SPAL_0001000300"/>
</dbReference>
<protein>
    <submittedName>
        <fullName evidence="9">TPR_REGION domain-containing protein</fullName>
    </submittedName>
</protein>
<evidence type="ECO:0000256" key="5">
    <source>
        <dbReference type="ARBA" id="ARBA00022946"/>
    </source>
</evidence>
<dbReference type="STRING" id="174720.A0A0N5BVZ7"/>
<comment type="similarity">
    <text evidence="2">Belongs to the TTC19 family.</text>
</comment>
<keyword evidence="8" id="KW-1185">Reference proteome</keyword>
<dbReference type="PANTHER" id="PTHR13143:SF6">
    <property type="entry name" value="TETRATRICOPEPTIDE REPEAT PROTEIN 19, MITOCHONDRIAL"/>
    <property type="match status" value="1"/>
</dbReference>
<dbReference type="Pfam" id="PF13424">
    <property type="entry name" value="TPR_12"/>
    <property type="match status" value="1"/>
</dbReference>
<keyword evidence="6" id="KW-0496">Mitochondrion</keyword>
<keyword evidence="4 7" id="KW-0802">TPR repeat</keyword>
<organism evidence="8 9">
    <name type="scientific">Strongyloides papillosus</name>
    <name type="common">Intestinal threadworm</name>
    <dbReference type="NCBI Taxonomy" id="174720"/>
    <lineage>
        <taxon>Eukaryota</taxon>
        <taxon>Metazoa</taxon>
        <taxon>Ecdysozoa</taxon>
        <taxon>Nematoda</taxon>
        <taxon>Chromadorea</taxon>
        <taxon>Rhabditida</taxon>
        <taxon>Tylenchina</taxon>
        <taxon>Panagrolaimomorpha</taxon>
        <taxon>Strongyloidoidea</taxon>
        <taxon>Strongyloididae</taxon>
        <taxon>Strongyloides</taxon>
    </lineage>
</organism>
<accession>A0A0N5BVZ7</accession>
<dbReference type="Pfam" id="PF13181">
    <property type="entry name" value="TPR_8"/>
    <property type="match status" value="1"/>
</dbReference>
<evidence type="ECO:0000313" key="8">
    <source>
        <dbReference type="Proteomes" id="UP000046392"/>
    </source>
</evidence>
<evidence type="ECO:0000256" key="4">
    <source>
        <dbReference type="ARBA" id="ARBA00022803"/>
    </source>
</evidence>
<dbReference type="Gene3D" id="1.25.40.10">
    <property type="entry name" value="Tetratricopeptide repeat domain"/>
    <property type="match status" value="2"/>
</dbReference>
<feature type="repeat" description="TPR" evidence="7">
    <location>
        <begin position="322"/>
        <end position="355"/>
    </location>
</feature>
<dbReference type="PROSITE" id="PS50005">
    <property type="entry name" value="TPR"/>
    <property type="match status" value="2"/>
</dbReference>
<dbReference type="GO" id="GO:0034551">
    <property type="term" value="P:mitochondrial respiratory chain complex III assembly"/>
    <property type="evidence" value="ECO:0007669"/>
    <property type="project" value="InterPro"/>
</dbReference>
<keyword evidence="3" id="KW-0677">Repeat</keyword>
<dbReference type="PANTHER" id="PTHR13143">
    <property type="entry name" value="TETRATRICOPEPTIDE REPEAT PROTEIN 19"/>
    <property type="match status" value="1"/>
</dbReference>